<gene>
    <name evidence="1" type="ORF">ACFOHJ_03700</name>
</gene>
<dbReference type="RefSeq" id="WP_378218652.1">
    <property type="nucleotide sequence ID" value="NZ_JBHRTK010000003.1"/>
</dbReference>
<proteinExistence type="predicted"/>
<organism evidence="1 2">
    <name type="scientific">Aquamicrobium soli</name>
    <dbReference type="NCBI Taxonomy" id="1811518"/>
    <lineage>
        <taxon>Bacteria</taxon>
        <taxon>Pseudomonadati</taxon>
        <taxon>Pseudomonadota</taxon>
        <taxon>Alphaproteobacteria</taxon>
        <taxon>Hyphomicrobiales</taxon>
        <taxon>Phyllobacteriaceae</taxon>
        <taxon>Aquamicrobium</taxon>
    </lineage>
</organism>
<dbReference type="EMBL" id="JBHRTK010000003">
    <property type="protein sequence ID" value="MFC3205305.1"/>
    <property type="molecule type" value="Genomic_DNA"/>
</dbReference>
<name>A0ABV7K4J7_9HYPH</name>
<accession>A0ABV7K4J7</accession>
<sequence length="210" mass="22228">MAHAALYDLLPDFGAAPPRANAQAPAARPAPPPETPKVDVEALVARAVADAEAALEARLASAHEQALETERRRSAETMQAFLQGVGTDIGEAIAGRIDALETHVNERVGAAVARIVGDMLGADLRERSLRALARTVSDSIGDREALRIGVRGPQSMFETLQAALGPRAAHLDFTEAEGFDLTVTLDDTVFETRMAEWTGALAQVLAEGRA</sequence>
<dbReference type="Proteomes" id="UP001595583">
    <property type="component" value="Unassembled WGS sequence"/>
</dbReference>
<evidence type="ECO:0000313" key="1">
    <source>
        <dbReference type="EMBL" id="MFC3205305.1"/>
    </source>
</evidence>
<evidence type="ECO:0008006" key="3">
    <source>
        <dbReference type="Google" id="ProtNLM"/>
    </source>
</evidence>
<protein>
    <recommendedName>
        <fullName evidence="3">Flagellar assembly protein FliH/Type III secretion system HrpE domain-containing protein</fullName>
    </recommendedName>
</protein>
<comment type="caution">
    <text evidence="1">The sequence shown here is derived from an EMBL/GenBank/DDBJ whole genome shotgun (WGS) entry which is preliminary data.</text>
</comment>
<reference evidence="2" key="1">
    <citation type="journal article" date="2019" name="Int. J. Syst. Evol. Microbiol.">
        <title>The Global Catalogue of Microorganisms (GCM) 10K type strain sequencing project: providing services to taxonomists for standard genome sequencing and annotation.</title>
        <authorList>
            <consortium name="The Broad Institute Genomics Platform"/>
            <consortium name="The Broad Institute Genome Sequencing Center for Infectious Disease"/>
            <person name="Wu L."/>
            <person name="Ma J."/>
        </authorList>
    </citation>
    <scope>NUCLEOTIDE SEQUENCE [LARGE SCALE GENOMIC DNA]</scope>
    <source>
        <strain evidence="2">KCTC 52165</strain>
    </source>
</reference>
<keyword evidence="2" id="KW-1185">Reference proteome</keyword>
<evidence type="ECO:0000313" key="2">
    <source>
        <dbReference type="Proteomes" id="UP001595583"/>
    </source>
</evidence>